<dbReference type="Pfam" id="PF00535">
    <property type="entry name" value="Glycos_transf_2"/>
    <property type="match status" value="1"/>
</dbReference>
<name>A0A2S5ZFB6_9GAMM</name>
<evidence type="ECO:0000313" key="2">
    <source>
        <dbReference type="EMBL" id="PPI86011.1"/>
    </source>
</evidence>
<sequence>MQTQKEDSLNLTKPLVSVVVPCYNHEEYIQGCISSIIAQDYDNIELIIIDDGSKDRSNRKIQELIPECTRTFKRFEFRSRENKGLCETLNEALEWCNGEYFTIVASDDMIKKNKLSLQVDKMSAENSDVAAMFSGYEIVDAMGNISAKVEYPLEKTLTFSKYYGRSWLCASSALLRMTALRKTEGYDNSLPFEDLDMWIRLLKEGYRFTVLRESLLFLRKHDNNFSNNRWAIFKGELKIYWKHNGTVLFPLAIFASLKRYLKSLL</sequence>
<protein>
    <submittedName>
        <fullName evidence="2">Glycosyl transferase family 2</fullName>
    </submittedName>
</protein>
<evidence type="ECO:0000313" key="3">
    <source>
        <dbReference type="Proteomes" id="UP000239917"/>
    </source>
</evidence>
<gene>
    <name evidence="2" type="ORF">KEHDKFFH_01435</name>
</gene>
<dbReference type="SUPFAM" id="SSF53448">
    <property type="entry name" value="Nucleotide-diphospho-sugar transferases"/>
    <property type="match status" value="1"/>
</dbReference>
<dbReference type="CDD" id="cd00761">
    <property type="entry name" value="Glyco_tranf_GTA_type"/>
    <property type="match status" value="1"/>
</dbReference>
<dbReference type="RefSeq" id="WP_104320267.1">
    <property type="nucleotide sequence ID" value="NZ_PSSX01000001.1"/>
</dbReference>
<dbReference type="EMBL" id="PSSX01000001">
    <property type="protein sequence ID" value="PPI86011.1"/>
    <property type="molecule type" value="Genomic_DNA"/>
</dbReference>
<dbReference type="PANTHER" id="PTHR43685">
    <property type="entry name" value="GLYCOSYLTRANSFERASE"/>
    <property type="match status" value="1"/>
</dbReference>
<dbReference type="AlphaFoldDB" id="A0A2S5ZFB6"/>
<proteinExistence type="predicted"/>
<keyword evidence="3" id="KW-1185">Reference proteome</keyword>
<dbReference type="InterPro" id="IPR001173">
    <property type="entry name" value="Glyco_trans_2-like"/>
</dbReference>
<keyword evidence="2" id="KW-0808">Transferase</keyword>
<dbReference type="InterPro" id="IPR050834">
    <property type="entry name" value="Glycosyltransf_2"/>
</dbReference>
<reference evidence="2 3" key="1">
    <citation type="submission" date="2018-01" db="EMBL/GenBank/DDBJ databases">
        <title>Complete genome sequences of the type strains of Marinobacter flavimaris and Marinobacter maroccanus.</title>
        <authorList>
            <person name="Palau M."/>
            <person name="Boujida N."/>
            <person name="Manresa A."/>
            <person name="Minana-Galbis D."/>
        </authorList>
    </citation>
    <scope>NUCLEOTIDE SEQUENCE [LARGE SCALE GENOMIC DNA]</scope>
    <source>
        <strain evidence="2 3">N4</strain>
    </source>
</reference>
<dbReference type="GO" id="GO:0016740">
    <property type="term" value="F:transferase activity"/>
    <property type="evidence" value="ECO:0007669"/>
    <property type="project" value="UniProtKB-KW"/>
</dbReference>
<organism evidence="2 3">
    <name type="scientific">Marinobacter maroccanus</name>
    <dbReference type="NCBI Taxonomy" id="2055143"/>
    <lineage>
        <taxon>Bacteria</taxon>
        <taxon>Pseudomonadati</taxon>
        <taxon>Pseudomonadota</taxon>
        <taxon>Gammaproteobacteria</taxon>
        <taxon>Pseudomonadales</taxon>
        <taxon>Marinobacteraceae</taxon>
        <taxon>Marinobacter</taxon>
    </lineage>
</organism>
<dbReference type="Proteomes" id="UP000239917">
    <property type="component" value="Unassembled WGS sequence"/>
</dbReference>
<feature type="domain" description="Glycosyltransferase 2-like" evidence="1">
    <location>
        <begin position="17"/>
        <end position="182"/>
    </location>
</feature>
<dbReference type="PANTHER" id="PTHR43685:SF2">
    <property type="entry name" value="GLYCOSYLTRANSFERASE 2-LIKE DOMAIN-CONTAINING PROTEIN"/>
    <property type="match status" value="1"/>
</dbReference>
<evidence type="ECO:0000259" key="1">
    <source>
        <dbReference type="Pfam" id="PF00535"/>
    </source>
</evidence>
<dbReference type="Gene3D" id="3.90.550.10">
    <property type="entry name" value="Spore Coat Polysaccharide Biosynthesis Protein SpsA, Chain A"/>
    <property type="match status" value="1"/>
</dbReference>
<comment type="caution">
    <text evidence="2">The sequence shown here is derived from an EMBL/GenBank/DDBJ whole genome shotgun (WGS) entry which is preliminary data.</text>
</comment>
<dbReference type="InterPro" id="IPR029044">
    <property type="entry name" value="Nucleotide-diphossugar_trans"/>
</dbReference>
<accession>A0A2S5ZFB6</accession>
<dbReference type="OrthoDB" id="396512at2"/>